<evidence type="ECO:0000313" key="2">
    <source>
        <dbReference type="EMBL" id="KZT32274.1"/>
    </source>
</evidence>
<keyword evidence="3" id="KW-1185">Reference proteome</keyword>
<dbReference type="OrthoDB" id="5979581at2759"/>
<dbReference type="Proteomes" id="UP000076798">
    <property type="component" value="Unassembled WGS sequence"/>
</dbReference>
<evidence type="ECO:0000313" key="3">
    <source>
        <dbReference type="Proteomes" id="UP000076798"/>
    </source>
</evidence>
<dbReference type="SUPFAM" id="SSF56112">
    <property type="entry name" value="Protein kinase-like (PK-like)"/>
    <property type="match status" value="1"/>
</dbReference>
<keyword evidence="2" id="KW-0418">Kinase</keyword>
<sequence length="212" mass="23942">MNPRTHPKYVCAPSSLMDADRGDPFFSDVKVEELRILLSGFGNVSRSDGSDNHPFPHPRYMSPEQIILEEPSSVKSDIWALGCTLYYMITGIPITVSNTSCQEQLQSTIASLGPLPQTLWHACKIKPYDLAESERLQQSSSTTWETLRQSYLANRAAEEAGAQLPPEEADDLVQLIQAMLDYNLDRRPTMDECLKHIWFVNPMLEQPPLVDF</sequence>
<dbReference type="EMBL" id="KV428358">
    <property type="protein sequence ID" value="KZT32274.1"/>
    <property type="molecule type" value="Genomic_DNA"/>
</dbReference>
<dbReference type="GO" id="GO:0004674">
    <property type="term" value="F:protein serine/threonine kinase activity"/>
    <property type="evidence" value="ECO:0007669"/>
    <property type="project" value="TreeGrafter"/>
</dbReference>
<reference evidence="2 3" key="1">
    <citation type="journal article" date="2016" name="Mol. Biol. Evol.">
        <title>Comparative Genomics of Early-Diverging Mushroom-Forming Fungi Provides Insights into the Origins of Lignocellulose Decay Capabilities.</title>
        <authorList>
            <person name="Nagy L.G."/>
            <person name="Riley R."/>
            <person name="Tritt A."/>
            <person name="Adam C."/>
            <person name="Daum C."/>
            <person name="Floudas D."/>
            <person name="Sun H."/>
            <person name="Yadav J.S."/>
            <person name="Pangilinan J."/>
            <person name="Larsson K.H."/>
            <person name="Matsuura K."/>
            <person name="Barry K."/>
            <person name="Labutti K."/>
            <person name="Kuo R."/>
            <person name="Ohm R.A."/>
            <person name="Bhattacharya S.S."/>
            <person name="Shirouzu T."/>
            <person name="Yoshinaga Y."/>
            <person name="Martin F.M."/>
            <person name="Grigoriev I.V."/>
            <person name="Hibbett D.S."/>
        </authorList>
    </citation>
    <scope>NUCLEOTIDE SEQUENCE [LARGE SCALE GENOMIC DNA]</scope>
    <source>
        <strain evidence="2 3">HHB10207 ss-3</strain>
    </source>
</reference>
<dbReference type="PANTHER" id="PTHR44167">
    <property type="entry name" value="OVARIAN-SPECIFIC SERINE/THREONINE-PROTEIN KINASE LOK-RELATED"/>
    <property type="match status" value="1"/>
</dbReference>
<dbReference type="Gene3D" id="1.10.510.10">
    <property type="entry name" value="Transferase(Phosphotransferase) domain 1"/>
    <property type="match status" value="1"/>
</dbReference>
<dbReference type="STRING" id="1314776.A0A165XK61"/>
<evidence type="ECO:0000259" key="1">
    <source>
        <dbReference type="PROSITE" id="PS50011"/>
    </source>
</evidence>
<dbReference type="Pfam" id="PF00069">
    <property type="entry name" value="Pkinase"/>
    <property type="match status" value="1"/>
</dbReference>
<feature type="domain" description="Protein kinase" evidence="1">
    <location>
        <begin position="1"/>
        <end position="199"/>
    </location>
</feature>
<gene>
    <name evidence="2" type="ORF">SISSUDRAFT_1067058</name>
</gene>
<dbReference type="GO" id="GO:0005634">
    <property type="term" value="C:nucleus"/>
    <property type="evidence" value="ECO:0007669"/>
    <property type="project" value="TreeGrafter"/>
</dbReference>
<dbReference type="InterPro" id="IPR000719">
    <property type="entry name" value="Prot_kinase_dom"/>
</dbReference>
<organism evidence="2 3">
    <name type="scientific">Sistotremastrum suecicum HHB10207 ss-3</name>
    <dbReference type="NCBI Taxonomy" id="1314776"/>
    <lineage>
        <taxon>Eukaryota</taxon>
        <taxon>Fungi</taxon>
        <taxon>Dikarya</taxon>
        <taxon>Basidiomycota</taxon>
        <taxon>Agaricomycotina</taxon>
        <taxon>Agaricomycetes</taxon>
        <taxon>Sistotremastrales</taxon>
        <taxon>Sistotremastraceae</taxon>
        <taxon>Sistotremastrum</taxon>
    </lineage>
</organism>
<keyword evidence="2" id="KW-0808">Transferase</keyword>
<dbReference type="PANTHER" id="PTHR44167:SF24">
    <property type="entry name" value="SERINE_THREONINE-PROTEIN KINASE CHK2"/>
    <property type="match status" value="1"/>
</dbReference>
<dbReference type="GO" id="GO:0005524">
    <property type="term" value="F:ATP binding"/>
    <property type="evidence" value="ECO:0007669"/>
    <property type="project" value="InterPro"/>
</dbReference>
<name>A0A165XK61_9AGAM</name>
<dbReference type="GO" id="GO:0044773">
    <property type="term" value="P:mitotic DNA damage checkpoint signaling"/>
    <property type="evidence" value="ECO:0007669"/>
    <property type="project" value="TreeGrafter"/>
</dbReference>
<proteinExistence type="predicted"/>
<dbReference type="AlphaFoldDB" id="A0A165XK61"/>
<dbReference type="PROSITE" id="PS50011">
    <property type="entry name" value="PROTEIN_KINASE_DOM"/>
    <property type="match status" value="1"/>
</dbReference>
<protein>
    <submittedName>
        <fullName evidence="2">Kinase-like protein</fullName>
    </submittedName>
</protein>
<dbReference type="InterPro" id="IPR011009">
    <property type="entry name" value="Kinase-like_dom_sf"/>
</dbReference>
<accession>A0A165XK61</accession>